<accession>A0A4C1V3K2</accession>
<evidence type="ECO:0000313" key="1">
    <source>
        <dbReference type="EMBL" id="GBP32926.1"/>
    </source>
</evidence>
<protein>
    <submittedName>
        <fullName evidence="1">Uncharacterized protein</fullName>
    </submittedName>
</protein>
<name>A0A4C1V3K2_EUMVA</name>
<dbReference type="AlphaFoldDB" id="A0A4C1V3K2"/>
<dbReference type="Proteomes" id="UP000299102">
    <property type="component" value="Unassembled WGS sequence"/>
</dbReference>
<dbReference type="EMBL" id="BGZK01000267">
    <property type="protein sequence ID" value="GBP32926.1"/>
    <property type="molecule type" value="Genomic_DNA"/>
</dbReference>
<keyword evidence="2" id="KW-1185">Reference proteome</keyword>
<evidence type="ECO:0000313" key="2">
    <source>
        <dbReference type="Proteomes" id="UP000299102"/>
    </source>
</evidence>
<reference evidence="1 2" key="1">
    <citation type="journal article" date="2019" name="Commun. Biol.">
        <title>The bagworm genome reveals a unique fibroin gene that provides high tensile strength.</title>
        <authorList>
            <person name="Kono N."/>
            <person name="Nakamura H."/>
            <person name="Ohtoshi R."/>
            <person name="Tomita M."/>
            <person name="Numata K."/>
            <person name="Arakawa K."/>
        </authorList>
    </citation>
    <scope>NUCLEOTIDE SEQUENCE [LARGE SCALE GENOMIC DNA]</scope>
</reference>
<gene>
    <name evidence="1" type="ORF">EVAR_20103_1</name>
</gene>
<comment type="caution">
    <text evidence="1">The sequence shown here is derived from an EMBL/GenBank/DDBJ whole genome shotgun (WGS) entry which is preliminary data.</text>
</comment>
<sequence>MSRRAIKEIKILVLAYEQCRAYPQITASDELYAWKILIGLKLKRVRVRTGGGGKRSPCLRISQTFRRDPSVDIAMQLAAKFNPVKMIQAYFTVPIASGNPTPPARANGMY</sequence>
<organism evidence="1 2">
    <name type="scientific">Eumeta variegata</name>
    <name type="common">Bagworm moth</name>
    <name type="synonym">Eumeta japonica</name>
    <dbReference type="NCBI Taxonomy" id="151549"/>
    <lineage>
        <taxon>Eukaryota</taxon>
        <taxon>Metazoa</taxon>
        <taxon>Ecdysozoa</taxon>
        <taxon>Arthropoda</taxon>
        <taxon>Hexapoda</taxon>
        <taxon>Insecta</taxon>
        <taxon>Pterygota</taxon>
        <taxon>Neoptera</taxon>
        <taxon>Endopterygota</taxon>
        <taxon>Lepidoptera</taxon>
        <taxon>Glossata</taxon>
        <taxon>Ditrysia</taxon>
        <taxon>Tineoidea</taxon>
        <taxon>Psychidae</taxon>
        <taxon>Oiketicinae</taxon>
        <taxon>Eumeta</taxon>
    </lineage>
</organism>
<proteinExistence type="predicted"/>